<keyword evidence="2" id="KW-0053">Apoptosis</keyword>
<gene>
    <name evidence="5" type="ORF">EV421DRAFT_970686</name>
    <name evidence="6" type="ORF">EV421DRAFT_974589</name>
</gene>
<reference evidence="6" key="1">
    <citation type="submission" date="2023-06" db="EMBL/GenBank/DDBJ databases">
        <authorList>
            <consortium name="Lawrence Berkeley National Laboratory"/>
            <person name="Ahrendt S."/>
            <person name="Sahu N."/>
            <person name="Indic B."/>
            <person name="Wong-Bajracharya J."/>
            <person name="Merenyi Z."/>
            <person name="Ke H.-M."/>
            <person name="Monk M."/>
            <person name="Kocsube S."/>
            <person name="Drula E."/>
            <person name="Lipzen A."/>
            <person name="Balint B."/>
            <person name="Henrissat B."/>
            <person name="Andreopoulos B."/>
            <person name="Martin F.M."/>
            <person name="Harder C.B."/>
            <person name="Rigling D."/>
            <person name="Ford K.L."/>
            <person name="Foster G.D."/>
            <person name="Pangilinan J."/>
            <person name="Papanicolaou A."/>
            <person name="Barry K."/>
            <person name="LaButti K."/>
            <person name="Viragh M."/>
            <person name="Koriabine M."/>
            <person name="Yan M."/>
            <person name="Riley R."/>
            <person name="Champramary S."/>
            <person name="Plett K.L."/>
            <person name="Tsai I.J."/>
            <person name="Slot J."/>
            <person name="Sipos G."/>
            <person name="Plett J."/>
            <person name="Nagy L.G."/>
            <person name="Grigoriev I.V."/>
        </authorList>
    </citation>
    <scope>NUCLEOTIDE SEQUENCE</scope>
    <source>
        <strain evidence="6">FPL87.14</strain>
    </source>
</reference>
<dbReference type="AlphaFoldDB" id="A0AA39J8T8"/>
<dbReference type="Gene3D" id="3.40.50.1460">
    <property type="match status" value="1"/>
</dbReference>
<dbReference type="GO" id="GO:0006915">
    <property type="term" value="P:apoptotic process"/>
    <property type="evidence" value="ECO:0007669"/>
    <property type="project" value="UniProtKB-KW"/>
</dbReference>
<evidence type="ECO:0000256" key="2">
    <source>
        <dbReference type="ARBA" id="ARBA00022703"/>
    </source>
</evidence>
<evidence type="ECO:0000313" key="6">
    <source>
        <dbReference type="EMBL" id="KAK0438262.1"/>
    </source>
</evidence>
<organism evidence="6 7">
    <name type="scientific">Armillaria borealis</name>
    <dbReference type="NCBI Taxonomy" id="47425"/>
    <lineage>
        <taxon>Eukaryota</taxon>
        <taxon>Fungi</taxon>
        <taxon>Dikarya</taxon>
        <taxon>Basidiomycota</taxon>
        <taxon>Agaricomycotina</taxon>
        <taxon>Agaricomycetes</taxon>
        <taxon>Agaricomycetidae</taxon>
        <taxon>Agaricales</taxon>
        <taxon>Marasmiineae</taxon>
        <taxon>Physalacriaceae</taxon>
        <taxon>Armillaria</taxon>
    </lineage>
</organism>
<accession>A0AA39J8T8</accession>
<dbReference type="EMBL" id="JAUEPT010000044">
    <property type="protein sequence ID" value="KAK0438262.1"/>
    <property type="molecule type" value="Genomic_DNA"/>
</dbReference>
<dbReference type="PANTHER" id="PTHR48104">
    <property type="entry name" value="METACASPASE-4"/>
    <property type="match status" value="1"/>
</dbReference>
<dbReference type="Proteomes" id="UP001175226">
    <property type="component" value="Unassembled WGS sequence"/>
</dbReference>
<dbReference type="GO" id="GO:0004197">
    <property type="term" value="F:cysteine-type endopeptidase activity"/>
    <property type="evidence" value="ECO:0007669"/>
    <property type="project" value="InterPro"/>
</dbReference>
<dbReference type="SUPFAM" id="SSF52129">
    <property type="entry name" value="Caspase-like"/>
    <property type="match status" value="1"/>
</dbReference>
<evidence type="ECO:0000259" key="4">
    <source>
        <dbReference type="Pfam" id="PF00656"/>
    </source>
</evidence>
<dbReference type="InterPro" id="IPR011600">
    <property type="entry name" value="Pept_C14_caspase"/>
</dbReference>
<proteinExistence type="inferred from homology"/>
<dbReference type="EMBL" id="JAUEPT010000435">
    <property type="protein sequence ID" value="KAK0421601.1"/>
    <property type="molecule type" value="Genomic_DNA"/>
</dbReference>
<dbReference type="PANTHER" id="PTHR48104:SF30">
    <property type="entry name" value="METACASPASE-1"/>
    <property type="match status" value="1"/>
</dbReference>
<keyword evidence="3" id="KW-0378">Hydrolase</keyword>
<protein>
    <submittedName>
        <fullName evidence="6">Peptidase C14, caspase domain-containing protein</fullName>
    </submittedName>
</protein>
<keyword evidence="7" id="KW-1185">Reference proteome</keyword>
<sequence>MHTLYHRRKKLAHLQMFGHIESESSPSSAPKPPPSIDPSRFWAVVIGIDDYSYSPLRGCVSDAKEIADYLLEDLGIAKDHVQLLLSTSPKLTLAHAVSTLVGAVGGNACIAPTRDNIVSTLLSLSTDPRIEVGDNIIIYFSGHGVNYRCAEYYGNSHAGVGTIEALCPVDRDCNSAAGGNVPDISDREINTILSEISRTKGHHITFILDCCHASTLTRAVQDEGTVRAIAPLPSGFIAYMLQAADENLRNLPGYRSVLAEDWFPNMDSHVILAACKEYEYAREVKCEEGYHGIFTQALTKALKSTTHETTYFGLLEALPSTVTQTPVIAGRHRNAKLWYQFPGIE</sequence>
<evidence type="ECO:0000256" key="1">
    <source>
        <dbReference type="ARBA" id="ARBA00009005"/>
    </source>
</evidence>
<comment type="similarity">
    <text evidence="1">Belongs to the peptidase C14B family.</text>
</comment>
<keyword evidence="3" id="KW-0645">Protease</keyword>
<dbReference type="InterPro" id="IPR029030">
    <property type="entry name" value="Caspase-like_dom_sf"/>
</dbReference>
<feature type="domain" description="Peptidase C14 caspase" evidence="4">
    <location>
        <begin position="42"/>
        <end position="325"/>
    </location>
</feature>
<evidence type="ECO:0000256" key="3">
    <source>
        <dbReference type="ARBA" id="ARBA00022807"/>
    </source>
</evidence>
<evidence type="ECO:0000313" key="5">
    <source>
        <dbReference type="EMBL" id="KAK0421601.1"/>
    </source>
</evidence>
<evidence type="ECO:0000313" key="7">
    <source>
        <dbReference type="Proteomes" id="UP001175226"/>
    </source>
</evidence>
<dbReference type="GO" id="GO:0006508">
    <property type="term" value="P:proteolysis"/>
    <property type="evidence" value="ECO:0007669"/>
    <property type="project" value="InterPro"/>
</dbReference>
<keyword evidence="3" id="KW-0788">Thiol protease</keyword>
<dbReference type="InterPro" id="IPR050452">
    <property type="entry name" value="Metacaspase"/>
</dbReference>
<comment type="caution">
    <text evidence="6">The sequence shown here is derived from an EMBL/GenBank/DDBJ whole genome shotgun (WGS) entry which is preliminary data.</text>
</comment>
<dbReference type="Pfam" id="PF00656">
    <property type="entry name" value="Peptidase_C14"/>
    <property type="match status" value="1"/>
</dbReference>
<name>A0AA39J8T8_9AGAR</name>
<dbReference type="GO" id="GO:0005737">
    <property type="term" value="C:cytoplasm"/>
    <property type="evidence" value="ECO:0007669"/>
    <property type="project" value="TreeGrafter"/>
</dbReference>